<sequence>MQPNDQIPHHDVLDPAQLKRIESVHKGLLYQHLYAVGCLLLAQSAGVREVSVERDEDVELSTDAGQVYVQVKTRSKPIMPVDVSGALERFEILRQEHKQGRRPGAAQFVIVVNQVLGETLRSEVDEHKASVDLMYLSPDSSALRPAYLPPAWTSLEEAAQWCAAEAEKLNFSLLSPSSLTWKTAGLVMLACAAGAGNARHVFHTSELPGLFEQLIVQLQDFPTPPLSYRPQQNEPELTSAERVRIICGLSGAGKTTWAAHAALHSPEPCAYYDVGDLPGPALASSIVRELASKYMKRDSDGIRKILLPGASGYEAIRALDRFLEQAEAPLIVVVDNAHRVPVTNLRDLLNATRHIRFILLCQPHENVRELEAVMGLRREILQGWDLDTVAQVASGAGAYGSPQALQQLRAYSGGLPLYVDSAIAIAKADYDGNIERLCADLALQANVAETAQEIILARVYDGFDAVTQNALAVVSLADTGLTQEEVVRLLQATLKLSPGGAAAAIKKIQATGTVEVFGAKTLKVHDAIRALGLRHLELMGEPSVTAALLTLRELLIQGMEKYRDTSRIALLIQVFIKLNDVEPLIELAGEETFYEMGILVDVASSLAAAVSSGSLDPGQTFWALDGLVFSLMRDSRYDEASSHLSTMEQILDAHNFEFREHLSLAMKKMLFAAYLGHEKDVSRAVESAAPKIPDSTHKRIFDYTHAFALWKLERYNAAEHLCKAVMDQYYEILGLKPEDVLGKNPDVLWKVVKRSNDVSEDIKHLADSLDLYAKILNAQGRNSGFSRIHAMKFYNMVNAYDSFVRLGQDAAEEFAEAGEYVGAREILEQQVLRVVSEMGLIGKMVQVRGQYAEILALCKDYAGAVSEVERLQHYIHGLAKDEAKELLNQIGNVAEIMRKGIYG</sequence>
<reference evidence="2 3" key="1">
    <citation type="journal article" date="2020" name="Int. J. Syst. Evol. Microbiol.">
        <title>Pseudomonas kitaguniensis sp. nov., a pathogen causing bacterial rot of Welsh onion in Japan.</title>
        <authorList>
            <person name="Sawada H."/>
            <person name="Fujikawa T."/>
            <person name="Nishiwaki Y."/>
            <person name="Horita H."/>
        </authorList>
    </citation>
    <scope>NUCLEOTIDE SEQUENCE [LARGE SCALE GENOMIC DNA]</scope>
    <source>
        <strain evidence="2 3">MAFF 212408</strain>
    </source>
</reference>
<dbReference type="Pfam" id="PF13401">
    <property type="entry name" value="AAA_22"/>
    <property type="match status" value="1"/>
</dbReference>
<dbReference type="Gene3D" id="3.40.50.300">
    <property type="entry name" value="P-loop containing nucleotide triphosphate hydrolases"/>
    <property type="match status" value="1"/>
</dbReference>
<organism evidence="2 3">
    <name type="scientific">Pseudomonas kitaguniensis</name>
    <dbReference type="NCBI Taxonomy" id="2607908"/>
    <lineage>
        <taxon>Bacteria</taxon>
        <taxon>Pseudomonadati</taxon>
        <taxon>Pseudomonadota</taxon>
        <taxon>Gammaproteobacteria</taxon>
        <taxon>Pseudomonadales</taxon>
        <taxon>Pseudomonadaceae</taxon>
        <taxon>Pseudomonas</taxon>
    </lineage>
</organism>
<keyword evidence="2" id="KW-0547">Nucleotide-binding</keyword>
<gene>
    <name evidence="2" type="ORF">F0169_10545</name>
</gene>
<dbReference type="InterPro" id="IPR027417">
    <property type="entry name" value="P-loop_NTPase"/>
</dbReference>
<proteinExistence type="predicted"/>
<keyword evidence="2" id="KW-0067">ATP-binding</keyword>
<dbReference type="GO" id="GO:0005524">
    <property type="term" value="F:ATP binding"/>
    <property type="evidence" value="ECO:0007669"/>
    <property type="project" value="UniProtKB-KW"/>
</dbReference>
<name>A0A5N7KJT4_9PSED</name>
<evidence type="ECO:0000259" key="1">
    <source>
        <dbReference type="Pfam" id="PF13401"/>
    </source>
</evidence>
<comment type="caution">
    <text evidence="2">The sequence shown here is derived from an EMBL/GenBank/DDBJ whole genome shotgun (WGS) entry which is preliminary data.</text>
</comment>
<evidence type="ECO:0000313" key="3">
    <source>
        <dbReference type="Proteomes" id="UP000326112"/>
    </source>
</evidence>
<dbReference type="SUPFAM" id="SSF52540">
    <property type="entry name" value="P-loop containing nucleoside triphosphate hydrolases"/>
    <property type="match status" value="1"/>
</dbReference>
<accession>A0A5N7KJT4</accession>
<dbReference type="EMBL" id="VUAZ01000055">
    <property type="protein sequence ID" value="MPR02467.1"/>
    <property type="molecule type" value="Genomic_DNA"/>
</dbReference>
<keyword evidence="3" id="KW-1185">Reference proteome</keyword>
<reference evidence="2 3" key="2">
    <citation type="journal article" date="2023" name="Plant Pathol.">
        <title>Dismantling and reorganizing Pseudomonas marginalis sensu#lato.</title>
        <authorList>
            <person name="Sawada H."/>
            <person name="Fujikawa T."/>
            <person name="Satou M."/>
        </authorList>
    </citation>
    <scope>NUCLEOTIDE SEQUENCE [LARGE SCALE GENOMIC DNA]</scope>
    <source>
        <strain evidence="2 3">MAFF 212408</strain>
    </source>
</reference>
<dbReference type="InterPro" id="IPR049945">
    <property type="entry name" value="AAA_22"/>
</dbReference>
<feature type="domain" description="ORC1/DEAH AAA+ ATPase" evidence="1">
    <location>
        <begin position="241"/>
        <end position="364"/>
    </location>
</feature>
<protein>
    <submittedName>
        <fullName evidence="2">ATP-binding protein</fullName>
    </submittedName>
</protein>
<evidence type="ECO:0000313" key="2">
    <source>
        <dbReference type="EMBL" id="MPR02467.1"/>
    </source>
</evidence>
<dbReference type="RefSeq" id="WP_152746472.1">
    <property type="nucleotide sequence ID" value="NZ_VUAZ01000055.1"/>
</dbReference>
<dbReference type="Proteomes" id="UP000326112">
    <property type="component" value="Unassembled WGS sequence"/>
</dbReference>